<dbReference type="RefSeq" id="XP_056523336.1">
    <property type="nucleotide sequence ID" value="XM_056664279.1"/>
</dbReference>
<evidence type="ECO:0000313" key="1">
    <source>
        <dbReference type="EMBL" id="KAJ5138687.1"/>
    </source>
</evidence>
<keyword evidence="2" id="KW-1185">Reference proteome</keyword>
<accession>A0A9W9L6C4</accession>
<sequence length="175" mass="17911">MCGGWTRRKTKEILRVVSIILPSILDSSPLFTNLNTASGTENALDVTVDGELTGSDGANHEETGTNTTVRATDTELLGDLDETGDSTLTRGTLGLVDLGEHGVGGLGDDGGGETGDETGAEVDTGLATVGEGLLVDAGEDGLGDLLEDDELDHGVGDPGNVELGWSLLTKYIVGK</sequence>
<protein>
    <submittedName>
        <fullName evidence="1">Uncharacterized protein</fullName>
    </submittedName>
</protein>
<dbReference type="AlphaFoldDB" id="A0A9W9L6C4"/>
<reference evidence="1" key="2">
    <citation type="journal article" date="2023" name="IMA Fungus">
        <title>Comparative genomic study of the Penicillium genus elucidates a diverse pangenome and 15 lateral gene transfer events.</title>
        <authorList>
            <person name="Petersen C."/>
            <person name="Sorensen T."/>
            <person name="Nielsen M.R."/>
            <person name="Sondergaard T.E."/>
            <person name="Sorensen J.L."/>
            <person name="Fitzpatrick D.A."/>
            <person name="Frisvad J.C."/>
            <person name="Nielsen K.L."/>
        </authorList>
    </citation>
    <scope>NUCLEOTIDE SEQUENCE</scope>
    <source>
        <strain evidence="1">IBT 22155</strain>
    </source>
</reference>
<organism evidence="1 2">
    <name type="scientific">Penicillium bovifimosum</name>
    <dbReference type="NCBI Taxonomy" id="126998"/>
    <lineage>
        <taxon>Eukaryota</taxon>
        <taxon>Fungi</taxon>
        <taxon>Dikarya</taxon>
        <taxon>Ascomycota</taxon>
        <taxon>Pezizomycotina</taxon>
        <taxon>Eurotiomycetes</taxon>
        <taxon>Eurotiomycetidae</taxon>
        <taxon>Eurotiales</taxon>
        <taxon>Aspergillaceae</taxon>
        <taxon>Penicillium</taxon>
    </lineage>
</organism>
<dbReference type="Proteomes" id="UP001149079">
    <property type="component" value="Unassembled WGS sequence"/>
</dbReference>
<dbReference type="GeneID" id="81403449"/>
<dbReference type="EMBL" id="JAPQKL010000003">
    <property type="protein sequence ID" value="KAJ5138687.1"/>
    <property type="molecule type" value="Genomic_DNA"/>
</dbReference>
<reference evidence="1" key="1">
    <citation type="submission" date="2022-11" db="EMBL/GenBank/DDBJ databases">
        <authorList>
            <person name="Petersen C."/>
        </authorList>
    </citation>
    <scope>NUCLEOTIDE SEQUENCE</scope>
    <source>
        <strain evidence="1">IBT 22155</strain>
    </source>
</reference>
<evidence type="ECO:0000313" key="2">
    <source>
        <dbReference type="Proteomes" id="UP001149079"/>
    </source>
</evidence>
<proteinExistence type="predicted"/>
<name>A0A9W9L6C4_9EURO</name>
<gene>
    <name evidence="1" type="ORF">N7515_003535</name>
</gene>
<comment type="caution">
    <text evidence="1">The sequence shown here is derived from an EMBL/GenBank/DDBJ whole genome shotgun (WGS) entry which is preliminary data.</text>
</comment>